<organism evidence="2 3">
    <name type="scientific">Glossina brevipalpis</name>
    <dbReference type="NCBI Taxonomy" id="37001"/>
    <lineage>
        <taxon>Eukaryota</taxon>
        <taxon>Metazoa</taxon>
        <taxon>Ecdysozoa</taxon>
        <taxon>Arthropoda</taxon>
        <taxon>Hexapoda</taxon>
        <taxon>Insecta</taxon>
        <taxon>Pterygota</taxon>
        <taxon>Neoptera</taxon>
        <taxon>Endopterygota</taxon>
        <taxon>Diptera</taxon>
        <taxon>Brachycera</taxon>
        <taxon>Muscomorpha</taxon>
        <taxon>Hippoboscoidea</taxon>
        <taxon>Glossinidae</taxon>
        <taxon>Glossina</taxon>
    </lineage>
</organism>
<proteinExistence type="predicted"/>
<dbReference type="VEuPathDB" id="VectorBase:GBRI008116"/>
<dbReference type="Proteomes" id="UP000091820">
    <property type="component" value="Unassembled WGS sequence"/>
</dbReference>
<sequence>MKIIAFNVVVSSVGIRELYLELLFVLAKLSSVLIFVFCLLRDNFQSLTFLRDVRTFLSNLYLWFPYGLTVKSAYFQHEPSKNFDDVYYIGEKSPTADFVHKFSHLCLPLIGVEWRIKTSSDFGS</sequence>
<keyword evidence="1" id="KW-0472">Membrane</keyword>
<protein>
    <submittedName>
        <fullName evidence="2">Uncharacterized protein</fullName>
    </submittedName>
</protein>
<name>A0A1A9W6L2_9MUSC</name>
<accession>A0A1A9W6L2</accession>
<keyword evidence="1" id="KW-1133">Transmembrane helix</keyword>
<keyword evidence="1" id="KW-0812">Transmembrane</keyword>
<keyword evidence="3" id="KW-1185">Reference proteome</keyword>
<dbReference type="AlphaFoldDB" id="A0A1A9W6L2"/>
<dbReference type="EnsemblMetazoa" id="GBRI008116-RA">
    <property type="protein sequence ID" value="GBRI008116-PA"/>
    <property type="gene ID" value="GBRI008116"/>
</dbReference>
<evidence type="ECO:0000313" key="3">
    <source>
        <dbReference type="Proteomes" id="UP000091820"/>
    </source>
</evidence>
<evidence type="ECO:0000313" key="2">
    <source>
        <dbReference type="EnsemblMetazoa" id="GBRI008116-PA"/>
    </source>
</evidence>
<reference evidence="3" key="1">
    <citation type="submission" date="2014-03" db="EMBL/GenBank/DDBJ databases">
        <authorList>
            <person name="Aksoy S."/>
            <person name="Warren W."/>
            <person name="Wilson R.K."/>
        </authorList>
    </citation>
    <scope>NUCLEOTIDE SEQUENCE [LARGE SCALE GENOMIC DNA]</scope>
    <source>
        <strain evidence="3">IAEA</strain>
    </source>
</reference>
<reference evidence="2" key="2">
    <citation type="submission" date="2020-05" db="UniProtKB">
        <authorList>
            <consortium name="EnsemblMetazoa"/>
        </authorList>
    </citation>
    <scope>IDENTIFICATION</scope>
    <source>
        <strain evidence="2">IAEA</strain>
    </source>
</reference>
<feature type="transmembrane region" description="Helical" evidence="1">
    <location>
        <begin position="18"/>
        <end position="40"/>
    </location>
</feature>
<evidence type="ECO:0000256" key="1">
    <source>
        <dbReference type="SAM" id="Phobius"/>
    </source>
</evidence>